<evidence type="ECO:0008006" key="7">
    <source>
        <dbReference type="Google" id="ProtNLM"/>
    </source>
</evidence>
<dbReference type="Proteomes" id="UP000602284">
    <property type="component" value="Unassembled WGS sequence"/>
</dbReference>
<keyword evidence="4" id="KW-0472">Membrane</keyword>
<dbReference type="PROSITE" id="PS00518">
    <property type="entry name" value="ZF_RING_1"/>
    <property type="match status" value="1"/>
</dbReference>
<accession>A0ABS1J765</accession>
<dbReference type="InterPro" id="IPR017907">
    <property type="entry name" value="Znf_RING_CS"/>
</dbReference>
<evidence type="ECO:0000256" key="4">
    <source>
        <dbReference type="SAM" id="Phobius"/>
    </source>
</evidence>
<reference evidence="5 6" key="1">
    <citation type="submission" date="2021-01" db="EMBL/GenBank/DDBJ databases">
        <title>Tumebacillus sp. strain ITR2 16S ribosomal RNA gene Genome sequencing and assembly.</title>
        <authorList>
            <person name="Kang M."/>
        </authorList>
    </citation>
    <scope>NUCLEOTIDE SEQUENCE [LARGE SCALE GENOMIC DNA]</scope>
    <source>
        <strain evidence="5 6">ITR2</strain>
    </source>
</reference>
<sequence length="250" mass="28252">MHCHNHPEHEVARECRACHHLICAECIVEVGAEVMCKSCVAERLLTMQAGQQQRPQARLQKSAAEANPHLQAVKTLHDKDEALNRPLKSGFLTVLFSCLPGLGHYYLGLEKRGLNLMVMFFSLIFLVSIIPNIVTFPLGLGFPILWFYAQFDALKYRSLINEGAFYEDKAVIPQMMRFVTYKHLGALLAFLALMGMVGNLLNMVQIEYTLRETIKQLLSGLVLLGVGFWILKGKNVPFVPREESEDRNHA</sequence>
<proteinExistence type="predicted"/>
<keyword evidence="4" id="KW-1133">Transmembrane helix</keyword>
<name>A0ABS1J765_9BACL</name>
<protein>
    <recommendedName>
        <fullName evidence="7">B box-type domain-containing protein</fullName>
    </recommendedName>
</protein>
<feature type="transmembrane region" description="Helical" evidence="4">
    <location>
        <begin position="119"/>
        <end position="148"/>
    </location>
</feature>
<keyword evidence="2" id="KW-0863">Zinc-finger</keyword>
<feature type="transmembrane region" description="Helical" evidence="4">
    <location>
        <begin position="89"/>
        <end position="107"/>
    </location>
</feature>
<evidence type="ECO:0000256" key="3">
    <source>
        <dbReference type="ARBA" id="ARBA00022833"/>
    </source>
</evidence>
<organism evidence="5 6">
    <name type="scientific">Tumebacillus amylolyticus</name>
    <dbReference type="NCBI Taxonomy" id="2801339"/>
    <lineage>
        <taxon>Bacteria</taxon>
        <taxon>Bacillati</taxon>
        <taxon>Bacillota</taxon>
        <taxon>Bacilli</taxon>
        <taxon>Bacillales</taxon>
        <taxon>Alicyclobacillaceae</taxon>
        <taxon>Tumebacillus</taxon>
    </lineage>
</organism>
<keyword evidence="1" id="KW-0479">Metal-binding</keyword>
<evidence type="ECO:0000256" key="2">
    <source>
        <dbReference type="ARBA" id="ARBA00022771"/>
    </source>
</evidence>
<feature type="transmembrane region" description="Helical" evidence="4">
    <location>
        <begin position="213"/>
        <end position="231"/>
    </location>
</feature>
<keyword evidence="6" id="KW-1185">Reference proteome</keyword>
<dbReference type="RefSeq" id="WP_201631938.1">
    <property type="nucleotide sequence ID" value="NZ_JAEQNB010000001.1"/>
</dbReference>
<dbReference type="EMBL" id="JAEQNB010000001">
    <property type="protein sequence ID" value="MBL0386099.1"/>
    <property type="molecule type" value="Genomic_DNA"/>
</dbReference>
<gene>
    <name evidence="5" type="ORF">JJB07_05475</name>
</gene>
<keyword evidence="4" id="KW-0812">Transmembrane</keyword>
<keyword evidence="3" id="KW-0862">Zinc</keyword>
<evidence type="ECO:0000256" key="1">
    <source>
        <dbReference type="ARBA" id="ARBA00022723"/>
    </source>
</evidence>
<comment type="caution">
    <text evidence="5">The sequence shown here is derived from an EMBL/GenBank/DDBJ whole genome shotgun (WGS) entry which is preliminary data.</text>
</comment>
<feature type="transmembrane region" description="Helical" evidence="4">
    <location>
        <begin position="184"/>
        <end position="201"/>
    </location>
</feature>
<evidence type="ECO:0000313" key="5">
    <source>
        <dbReference type="EMBL" id="MBL0386099.1"/>
    </source>
</evidence>
<evidence type="ECO:0000313" key="6">
    <source>
        <dbReference type="Proteomes" id="UP000602284"/>
    </source>
</evidence>